<organism evidence="1 2">
    <name type="scientific">Sphaerodactylus townsendi</name>
    <dbReference type="NCBI Taxonomy" id="933632"/>
    <lineage>
        <taxon>Eukaryota</taxon>
        <taxon>Metazoa</taxon>
        <taxon>Chordata</taxon>
        <taxon>Craniata</taxon>
        <taxon>Vertebrata</taxon>
        <taxon>Euteleostomi</taxon>
        <taxon>Lepidosauria</taxon>
        <taxon>Squamata</taxon>
        <taxon>Bifurcata</taxon>
        <taxon>Gekkota</taxon>
        <taxon>Sphaerodactylidae</taxon>
        <taxon>Sphaerodactylus</taxon>
    </lineage>
</organism>
<proteinExistence type="predicted"/>
<evidence type="ECO:0000313" key="1">
    <source>
        <dbReference type="EMBL" id="KAH8002280.1"/>
    </source>
</evidence>
<accession>A0ACB8FBA1</accession>
<dbReference type="Proteomes" id="UP000827872">
    <property type="component" value="Linkage Group LG08"/>
</dbReference>
<name>A0ACB8FBA1_9SAUR</name>
<dbReference type="EMBL" id="CM037621">
    <property type="protein sequence ID" value="KAH8002280.1"/>
    <property type="molecule type" value="Genomic_DNA"/>
</dbReference>
<gene>
    <name evidence="1" type="ORF">K3G42_022114</name>
</gene>
<evidence type="ECO:0000313" key="2">
    <source>
        <dbReference type="Proteomes" id="UP000827872"/>
    </source>
</evidence>
<comment type="caution">
    <text evidence="1">The sequence shown here is derived from an EMBL/GenBank/DDBJ whole genome shotgun (WGS) entry which is preliminary data.</text>
</comment>
<protein>
    <submittedName>
        <fullName evidence="1">Uncharacterized protein</fullName>
    </submittedName>
</protein>
<reference evidence="1" key="1">
    <citation type="submission" date="2021-08" db="EMBL/GenBank/DDBJ databases">
        <title>The first chromosome-level gecko genome reveals the dynamic sex chromosomes of Neotropical dwarf geckos (Sphaerodactylidae: Sphaerodactylus).</title>
        <authorList>
            <person name="Pinto B.J."/>
            <person name="Keating S.E."/>
            <person name="Gamble T."/>
        </authorList>
    </citation>
    <scope>NUCLEOTIDE SEQUENCE</scope>
    <source>
        <strain evidence="1">TG3544</strain>
    </source>
</reference>
<keyword evidence="2" id="KW-1185">Reference proteome</keyword>
<sequence>MAALGATRCLKGGRPLLGSLFLRWSRRSPAAWGWRELCQGSDGDENRSNITKPSFTDESVQILLYKMTGLDLQKVFKPIKQELEPPKYKLMTELQLEEARRQAVEKAREMLEMPPVLSEREPIHDVLAEDKILDGIEPYKYVFTDLEYDTPHRERFIVVRETNGVLRKATWEERDRMIQIFFPREGREINPPPLFKNENLMEEGVDVPMDTSKEYLPTLFWTSHLALTANELINSQHLDHFAKLFQKEETSNIYHPSPSLDDSKWPPVTTQEIMDLDRHEELLNICLLQFEPDSPDYIRVHHHTYDDIDKHAKYDLLRSTRHFGGMVWYLVNGKRTDGLLIDMIQRDLLDDATSLVTLYHMLHPDCQSARDAQEQDLKGLDLIKAFVKTEVQRAGYIELALQAYEENFPQSEVS</sequence>